<dbReference type="AlphaFoldDB" id="A0AAE1PVN0"/>
<gene>
    <name evidence="1" type="ORF">Pmani_013123</name>
</gene>
<comment type="caution">
    <text evidence="1">The sequence shown here is derived from an EMBL/GenBank/DDBJ whole genome shotgun (WGS) entry which is preliminary data.</text>
</comment>
<evidence type="ECO:0000313" key="1">
    <source>
        <dbReference type="EMBL" id="KAK4315660.1"/>
    </source>
</evidence>
<name>A0AAE1PVN0_9EUCA</name>
<protein>
    <submittedName>
        <fullName evidence="1">Uncharacterized protein</fullName>
    </submittedName>
</protein>
<evidence type="ECO:0000313" key="2">
    <source>
        <dbReference type="Proteomes" id="UP001292094"/>
    </source>
</evidence>
<reference evidence="1" key="1">
    <citation type="submission" date="2023-11" db="EMBL/GenBank/DDBJ databases">
        <title>Genome assemblies of two species of porcelain crab, Petrolisthes cinctipes and Petrolisthes manimaculis (Anomura: Porcellanidae).</title>
        <authorList>
            <person name="Angst P."/>
        </authorList>
    </citation>
    <scope>NUCLEOTIDE SEQUENCE</scope>
    <source>
        <strain evidence="1">PB745_02</strain>
        <tissue evidence="1">Gill</tissue>
    </source>
</reference>
<proteinExistence type="predicted"/>
<keyword evidence="2" id="KW-1185">Reference proteome</keyword>
<organism evidence="1 2">
    <name type="scientific">Petrolisthes manimaculis</name>
    <dbReference type="NCBI Taxonomy" id="1843537"/>
    <lineage>
        <taxon>Eukaryota</taxon>
        <taxon>Metazoa</taxon>
        <taxon>Ecdysozoa</taxon>
        <taxon>Arthropoda</taxon>
        <taxon>Crustacea</taxon>
        <taxon>Multicrustacea</taxon>
        <taxon>Malacostraca</taxon>
        <taxon>Eumalacostraca</taxon>
        <taxon>Eucarida</taxon>
        <taxon>Decapoda</taxon>
        <taxon>Pleocyemata</taxon>
        <taxon>Anomura</taxon>
        <taxon>Galatheoidea</taxon>
        <taxon>Porcellanidae</taxon>
        <taxon>Petrolisthes</taxon>
    </lineage>
</organism>
<dbReference type="EMBL" id="JAWZYT010001095">
    <property type="protein sequence ID" value="KAK4315660.1"/>
    <property type="molecule type" value="Genomic_DNA"/>
</dbReference>
<sequence>MTEFVSPHSLTRQLVKLCLTVVCGLQQRLGVELNINKSNYPYRCHDQNKFRDLTHCGTPLVGENVECWCNGLLEGTTKTEQGTTGYCKMSLSHHKIIWIWQDTSTYHQGTA</sequence>
<accession>A0AAE1PVN0</accession>
<dbReference type="Proteomes" id="UP001292094">
    <property type="component" value="Unassembled WGS sequence"/>
</dbReference>